<evidence type="ECO:0000259" key="1">
    <source>
        <dbReference type="Pfam" id="PF01883"/>
    </source>
</evidence>
<dbReference type="AlphaFoldDB" id="A0A1C3WS30"/>
<organism evidence="2 3">
    <name type="scientific">Rhizobium miluonense</name>
    <dbReference type="NCBI Taxonomy" id="411945"/>
    <lineage>
        <taxon>Bacteria</taxon>
        <taxon>Pseudomonadati</taxon>
        <taxon>Pseudomonadota</taxon>
        <taxon>Alphaproteobacteria</taxon>
        <taxon>Hyphomicrobiales</taxon>
        <taxon>Rhizobiaceae</taxon>
        <taxon>Rhizobium/Agrobacterium group</taxon>
        <taxon>Rhizobium</taxon>
    </lineage>
</organism>
<gene>
    <name evidence="2" type="ORF">GA0061102_103750</name>
</gene>
<name>A0A1C3WS30_9HYPH</name>
<evidence type="ECO:0000313" key="2">
    <source>
        <dbReference type="EMBL" id="SCB42544.1"/>
    </source>
</evidence>
<dbReference type="PANTHER" id="PTHR42831">
    <property type="entry name" value="FE-S PROTEIN MATURATION AUXILIARY FACTOR YITW"/>
    <property type="match status" value="1"/>
</dbReference>
<dbReference type="SUPFAM" id="SSF117916">
    <property type="entry name" value="Fe-S cluster assembly (FSCA) domain-like"/>
    <property type="match status" value="1"/>
</dbReference>
<keyword evidence="3" id="KW-1185">Reference proteome</keyword>
<dbReference type="OrthoDB" id="8480513at2"/>
<sequence length="112" mass="12158">MLDEAAIYTALERVVDPCSIATGAPITLREMGMIESIDLDRGAVRVTLRLTSPVCWQAANIIAMVEKAVGALPGVDSVVCALNGRAQWMPDMMHPDATARLRRLRPLAEVRS</sequence>
<dbReference type="Gene3D" id="3.30.300.130">
    <property type="entry name" value="Fe-S cluster assembly (FSCA)"/>
    <property type="match status" value="1"/>
</dbReference>
<accession>A0A1C3WS30</accession>
<feature type="domain" description="MIP18 family-like" evidence="1">
    <location>
        <begin position="4"/>
        <end position="78"/>
    </location>
</feature>
<dbReference type="Pfam" id="PF01883">
    <property type="entry name" value="FeS_assembly_P"/>
    <property type="match status" value="1"/>
</dbReference>
<dbReference type="RefSeq" id="WP_092854053.1">
    <property type="nucleotide sequence ID" value="NZ_FMAH01000037.1"/>
</dbReference>
<dbReference type="PANTHER" id="PTHR42831:SF1">
    <property type="entry name" value="FE-S PROTEIN MATURATION AUXILIARY FACTOR YITW"/>
    <property type="match status" value="1"/>
</dbReference>
<evidence type="ECO:0000313" key="3">
    <source>
        <dbReference type="Proteomes" id="UP000199435"/>
    </source>
</evidence>
<dbReference type="InterPro" id="IPR052339">
    <property type="entry name" value="Fe-S_Maturation_MIP18"/>
</dbReference>
<dbReference type="InterPro" id="IPR034904">
    <property type="entry name" value="FSCA_dom_sf"/>
</dbReference>
<dbReference type="InterPro" id="IPR002744">
    <property type="entry name" value="MIP18-like"/>
</dbReference>
<dbReference type="EMBL" id="FMAH01000037">
    <property type="protein sequence ID" value="SCB42544.1"/>
    <property type="molecule type" value="Genomic_DNA"/>
</dbReference>
<dbReference type="Proteomes" id="UP000199435">
    <property type="component" value="Unassembled WGS sequence"/>
</dbReference>
<protein>
    <submittedName>
        <fullName evidence="2">Metal-sulfur cluster biosynthetic enzyme</fullName>
    </submittedName>
</protein>
<dbReference type="STRING" id="411945.GA0061102_103750"/>
<reference evidence="3" key="1">
    <citation type="submission" date="2016-08" db="EMBL/GenBank/DDBJ databases">
        <authorList>
            <person name="Varghese N."/>
            <person name="Submissions Spin"/>
        </authorList>
    </citation>
    <scope>NUCLEOTIDE SEQUENCE [LARGE SCALE GENOMIC DNA]</scope>
    <source>
        <strain evidence="3">HAMBI 2971</strain>
    </source>
</reference>
<proteinExistence type="predicted"/>